<dbReference type="EMBL" id="CP000678">
    <property type="protein sequence ID" value="ABQ87639.1"/>
    <property type="molecule type" value="Genomic_DNA"/>
</dbReference>
<sequence length="136" mass="14037">MLYDAAAALATAMETATVVLPPIAERLSVPSTSLKTSSIVAISSASIPISSEAIMSSISLTITSTPPSGNDTTSLEPVLAPLGAAALPNPFQVITSTSTVGFPLLSKILRTWTSSIILSKKNTSVSINLLPYNLYS</sequence>
<dbReference type="EnsemblBacteria" id="ABQ87639">
    <property type="protein sequence ID" value="ABQ87639"/>
    <property type="gene ID" value="Msm_1434"/>
</dbReference>
<proteinExistence type="predicted"/>
<dbReference type="KEGG" id="msi:Msm_1434"/>
<reference evidence="1 2" key="1">
    <citation type="journal article" date="2007" name="Proc. Natl. Acad. Sci. U.S.A.">
        <title>Genomic and metabolic adaptations of Methanobrevibacter smithii to the human gut.</title>
        <authorList>
            <person name="Samuel B.S."/>
            <person name="Hansen E.E."/>
            <person name="Manchester J.K."/>
            <person name="Coutinho P.M."/>
            <person name="Henrissat B."/>
            <person name="Fulton R."/>
            <person name="Latreille P."/>
            <person name="Kim K."/>
            <person name="Wilson R.K."/>
            <person name="Gordon J.I."/>
        </authorList>
    </citation>
    <scope>NUCLEOTIDE SEQUENCE [LARGE SCALE GENOMIC DNA]</scope>
    <source>
        <strain evidence="2">ATCC 35061 / DSM 861 / OCM 144 / PS</strain>
    </source>
</reference>
<accession>A5UN61</accession>
<evidence type="ECO:0000313" key="2">
    <source>
        <dbReference type="Proteomes" id="UP000001992"/>
    </source>
</evidence>
<dbReference type="STRING" id="420247.Msm_1434"/>
<dbReference type="Proteomes" id="UP000001992">
    <property type="component" value="Chromosome"/>
</dbReference>
<dbReference type="HOGENOM" id="CLU_1870770_0_0_2"/>
<organism evidence="1 2">
    <name type="scientific">Methanobrevibacter smithii (strain ATCC 35061 / DSM 861 / OCM 144 / PS)</name>
    <dbReference type="NCBI Taxonomy" id="420247"/>
    <lineage>
        <taxon>Archaea</taxon>
        <taxon>Methanobacteriati</taxon>
        <taxon>Methanobacteriota</taxon>
        <taxon>Methanomada group</taxon>
        <taxon>Methanobacteria</taxon>
        <taxon>Methanobacteriales</taxon>
        <taxon>Methanobacteriaceae</taxon>
        <taxon>Methanobrevibacter</taxon>
    </lineage>
</organism>
<name>A5UN61_METS3</name>
<protein>
    <submittedName>
        <fullName evidence="1">Uncharacterized protein</fullName>
    </submittedName>
</protein>
<dbReference type="AlphaFoldDB" id="A5UN61"/>
<dbReference type="BioCyc" id="MSMI420247:GHWZ-1472-MONOMER"/>
<gene>
    <name evidence="1" type="ordered locus">Msm_1434</name>
</gene>
<evidence type="ECO:0000313" key="1">
    <source>
        <dbReference type="EMBL" id="ABQ87639.1"/>
    </source>
</evidence>
<keyword evidence="2" id="KW-1185">Reference proteome</keyword>